<dbReference type="InParanoid" id="A0A164ZZP0"/>
<evidence type="ECO:0008006" key="3">
    <source>
        <dbReference type="Google" id="ProtNLM"/>
    </source>
</evidence>
<protein>
    <recommendedName>
        <fullName evidence="3">F-box domain-containing protein</fullName>
    </recommendedName>
</protein>
<keyword evidence="2" id="KW-1185">Reference proteome</keyword>
<dbReference type="Gene3D" id="3.80.10.10">
    <property type="entry name" value="Ribonuclease Inhibitor"/>
    <property type="match status" value="1"/>
</dbReference>
<dbReference type="EMBL" id="KV407465">
    <property type="protein sequence ID" value="KZF19749.1"/>
    <property type="molecule type" value="Genomic_DNA"/>
</dbReference>
<gene>
    <name evidence="1" type="ORF">L228DRAFT_285686</name>
</gene>
<sequence length="644" mass="72125">MTSPAHLRSMATMEGFRSQRDHLFPEDALRSRYRPLDSYDPSVIRASMASSRSSVSWQTLEGSAFRRNSMSSMTSEDSSLTGFSRSSFASAADPRAFMFVTAPRPIAGVRDMSAVFKKLPPEVYERILAQLKVLHLGTSSSTCSTCYLRDLYSLSLTSRMWERAARQQLYASIFIPGRDSPYHTKKFKMKYGTRLKLLRRTLRERAALARIVREIELPNLSYFACILSKEKPERVMNLVASVVMACPNLERLTGYYPPYVHEFDRFRHALSTRAKLKEHVWILGHDHSSKASAKGSPGEFLHPDQATEFLHLHDGWASLHTLFLHAESSNVLEHDHFVGLFDRLPSLRHLALSNFDAGDFGNLTLQNLPPLLSLRLQDLHGVSDGGLSLFAGCPSSFSLRSLSLINIEVMSLSVISKLFANLTELQRFVFVQESSPELPLGGIVMQPVVASRSLEYLHWDILVPGVATEHLAASILAGGFPKLHTIRSPSDHHGVLQSICKPKAQISLASDKYVIARQPELASETRYLRNLFVARTAAQARIEEARTQPGFKVVIEDEGVVQDIFIMNAFVGTVGSTITYSLKPDIPGSEYALIDIPDLLGPTKEAQMKITCSGNWNAAHPLGKRWWQHTDRPKARTLDLQKFF</sequence>
<dbReference type="RefSeq" id="XP_018185304.1">
    <property type="nucleotide sequence ID" value="XM_018336363.1"/>
</dbReference>
<accession>A0A164ZZP0</accession>
<dbReference type="STRING" id="1328760.A0A164ZZP0"/>
<dbReference type="OrthoDB" id="3210378at2759"/>
<evidence type="ECO:0000313" key="1">
    <source>
        <dbReference type="EMBL" id="KZF19749.1"/>
    </source>
</evidence>
<dbReference type="Proteomes" id="UP000076632">
    <property type="component" value="Unassembled WGS sequence"/>
</dbReference>
<dbReference type="OMA" id="EGCTGRW"/>
<reference evidence="1 2" key="1">
    <citation type="journal article" date="2016" name="Fungal Biol.">
        <title>The genome of Xylona heveae provides a window into fungal endophytism.</title>
        <authorList>
            <person name="Gazis R."/>
            <person name="Kuo A."/>
            <person name="Riley R."/>
            <person name="LaButti K."/>
            <person name="Lipzen A."/>
            <person name="Lin J."/>
            <person name="Amirebrahimi M."/>
            <person name="Hesse C.N."/>
            <person name="Spatafora J.W."/>
            <person name="Henrissat B."/>
            <person name="Hainaut M."/>
            <person name="Grigoriev I.V."/>
            <person name="Hibbett D.S."/>
        </authorList>
    </citation>
    <scope>NUCLEOTIDE SEQUENCE [LARGE SCALE GENOMIC DNA]</scope>
    <source>
        <strain evidence="1 2">TC161</strain>
    </source>
</reference>
<organism evidence="1 2">
    <name type="scientific">Xylona heveae (strain CBS 132557 / TC161)</name>
    <dbReference type="NCBI Taxonomy" id="1328760"/>
    <lineage>
        <taxon>Eukaryota</taxon>
        <taxon>Fungi</taxon>
        <taxon>Dikarya</taxon>
        <taxon>Ascomycota</taxon>
        <taxon>Pezizomycotina</taxon>
        <taxon>Xylonomycetes</taxon>
        <taxon>Xylonales</taxon>
        <taxon>Xylonaceae</taxon>
        <taxon>Xylona</taxon>
    </lineage>
</organism>
<evidence type="ECO:0000313" key="2">
    <source>
        <dbReference type="Proteomes" id="UP000076632"/>
    </source>
</evidence>
<name>A0A164ZZP0_XYLHT</name>
<dbReference type="InterPro" id="IPR032675">
    <property type="entry name" value="LRR_dom_sf"/>
</dbReference>
<proteinExistence type="predicted"/>
<dbReference type="GeneID" id="28901500"/>
<dbReference type="SUPFAM" id="SSF52047">
    <property type="entry name" value="RNI-like"/>
    <property type="match status" value="1"/>
</dbReference>
<dbReference type="AlphaFoldDB" id="A0A164ZZP0"/>